<evidence type="ECO:0000256" key="2">
    <source>
        <dbReference type="SAM" id="SignalP"/>
    </source>
</evidence>
<feature type="compositionally biased region" description="Basic residues" evidence="1">
    <location>
        <begin position="150"/>
        <end position="175"/>
    </location>
</feature>
<feature type="region of interest" description="Disordered" evidence="1">
    <location>
        <begin position="47"/>
        <end position="99"/>
    </location>
</feature>
<feature type="signal peptide" evidence="2">
    <location>
        <begin position="1"/>
        <end position="29"/>
    </location>
</feature>
<keyword evidence="2" id="KW-0732">Signal</keyword>
<evidence type="ECO:0000256" key="1">
    <source>
        <dbReference type="SAM" id="MobiDB-lite"/>
    </source>
</evidence>
<feature type="chain" id="PRO_5046772809" evidence="2">
    <location>
        <begin position="30"/>
        <end position="249"/>
    </location>
</feature>
<sequence>MWWTADNWSTGMSFLFSTFLSINILTSCAKHPEGDENVITTEVTKPRGHVKQLRKGVKTVQNEIKTEQSDTRSDSGHKHATNPGKSKEADQRTRPFGEEKLHTEVSLGLLSEYEPAKAKKASNKRCNKNENECPVKPHKRKQPHVDKKRDKNHKIKRHRIKKSAKKKKRRRRKKRAENLMQKQVVNLATAKEIEKEKQVSDEVVISHERNQQQEYENEDSDTLKGVESIHDEEPASAEPQKVETKSDTT</sequence>
<comment type="caution">
    <text evidence="3">The sequence shown here is derived from an EMBL/GenBank/DDBJ whole genome shotgun (WGS) entry which is preliminary data.</text>
</comment>
<proteinExistence type="predicted"/>
<evidence type="ECO:0000313" key="3">
    <source>
        <dbReference type="EMBL" id="KAK6755550.1"/>
    </source>
</evidence>
<name>A0ABR1DZV8_NECAM</name>
<feature type="compositionally biased region" description="Basic and acidic residues" evidence="1">
    <location>
        <begin position="240"/>
        <end position="249"/>
    </location>
</feature>
<feature type="compositionally biased region" description="Basic residues" evidence="1">
    <location>
        <begin position="47"/>
        <end position="57"/>
    </location>
</feature>
<organism evidence="3 4">
    <name type="scientific">Necator americanus</name>
    <name type="common">Human hookworm</name>
    <dbReference type="NCBI Taxonomy" id="51031"/>
    <lineage>
        <taxon>Eukaryota</taxon>
        <taxon>Metazoa</taxon>
        <taxon>Ecdysozoa</taxon>
        <taxon>Nematoda</taxon>
        <taxon>Chromadorea</taxon>
        <taxon>Rhabditida</taxon>
        <taxon>Rhabditina</taxon>
        <taxon>Rhabditomorpha</taxon>
        <taxon>Strongyloidea</taxon>
        <taxon>Ancylostomatidae</taxon>
        <taxon>Bunostominae</taxon>
        <taxon>Necator</taxon>
    </lineage>
</organism>
<reference evidence="3 4" key="1">
    <citation type="submission" date="2023-08" db="EMBL/GenBank/DDBJ databases">
        <title>A Necator americanus chromosomal reference genome.</title>
        <authorList>
            <person name="Ilik V."/>
            <person name="Petrzelkova K.J."/>
            <person name="Pardy F."/>
            <person name="Fuh T."/>
            <person name="Niatou-Singa F.S."/>
            <person name="Gouil Q."/>
            <person name="Baker L."/>
            <person name="Ritchie M.E."/>
            <person name="Jex A.R."/>
            <person name="Gazzola D."/>
            <person name="Li H."/>
            <person name="Toshio Fujiwara R."/>
            <person name="Zhan B."/>
            <person name="Aroian R.V."/>
            <person name="Pafco B."/>
            <person name="Schwarz E.M."/>
        </authorList>
    </citation>
    <scope>NUCLEOTIDE SEQUENCE [LARGE SCALE GENOMIC DNA]</scope>
    <source>
        <strain evidence="3 4">Aroian</strain>
        <tissue evidence="3">Whole animal</tissue>
    </source>
</reference>
<feature type="compositionally biased region" description="Basic and acidic residues" evidence="1">
    <location>
        <begin position="221"/>
        <end position="233"/>
    </location>
</feature>
<feature type="compositionally biased region" description="Basic and acidic residues" evidence="1">
    <location>
        <begin position="64"/>
        <end position="77"/>
    </location>
</feature>
<keyword evidence="4" id="KW-1185">Reference proteome</keyword>
<dbReference type="Proteomes" id="UP001303046">
    <property type="component" value="Unassembled WGS sequence"/>
</dbReference>
<gene>
    <name evidence="3" type="primary">Necator_chrV.g18911</name>
    <name evidence="3" type="ORF">RB195_014120</name>
</gene>
<feature type="compositionally biased region" description="Basic and acidic residues" evidence="1">
    <location>
        <begin position="191"/>
        <end position="211"/>
    </location>
</feature>
<protein>
    <submittedName>
        <fullName evidence="3">Uncharacterized protein</fullName>
    </submittedName>
</protein>
<feature type="region of interest" description="Disordered" evidence="1">
    <location>
        <begin position="112"/>
        <end position="249"/>
    </location>
</feature>
<evidence type="ECO:0000313" key="4">
    <source>
        <dbReference type="Proteomes" id="UP001303046"/>
    </source>
</evidence>
<feature type="compositionally biased region" description="Basic and acidic residues" evidence="1">
    <location>
        <begin position="85"/>
        <end position="99"/>
    </location>
</feature>
<accession>A0ABR1DZV8</accession>
<dbReference type="EMBL" id="JAVFWL010000005">
    <property type="protein sequence ID" value="KAK6755550.1"/>
    <property type="molecule type" value="Genomic_DNA"/>
</dbReference>